<keyword evidence="6" id="KW-1185">Reference proteome</keyword>
<organism evidence="4">
    <name type="scientific">Gaeumannomyces tritici (strain R3-111a-1)</name>
    <name type="common">Wheat and barley take-all root rot fungus</name>
    <name type="synonym">Gaeumannomyces graminis var. tritici</name>
    <dbReference type="NCBI Taxonomy" id="644352"/>
    <lineage>
        <taxon>Eukaryota</taxon>
        <taxon>Fungi</taxon>
        <taxon>Dikarya</taxon>
        <taxon>Ascomycota</taxon>
        <taxon>Pezizomycotina</taxon>
        <taxon>Sordariomycetes</taxon>
        <taxon>Sordariomycetidae</taxon>
        <taxon>Magnaporthales</taxon>
        <taxon>Magnaporthaceae</taxon>
        <taxon>Gaeumannomyces</taxon>
    </lineage>
</organism>
<feature type="domain" description="Erythromycin biosynthesis protein CIII-like C-terminal" evidence="3">
    <location>
        <begin position="390"/>
        <end position="480"/>
    </location>
</feature>
<keyword evidence="2" id="KW-0808">Transferase</keyword>
<dbReference type="eggNOG" id="ENOG502S0WA">
    <property type="taxonomic scope" value="Eukaryota"/>
</dbReference>
<reference evidence="4" key="3">
    <citation type="submission" date="2010-09" db="EMBL/GenBank/DDBJ databases">
        <title>Annotation of Gaeumannomyces graminis var. tritici R3-111a-1.</title>
        <authorList>
            <consortium name="The Broad Institute Genome Sequencing Platform"/>
            <person name="Ma L.-J."/>
            <person name="Dead R."/>
            <person name="Young S.K."/>
            <person name="Zeng Q."/>
            <person name="Gargeya S."/>
            <person name="Fitzgerald M."/>
            <person name="Haas B."/>
            <person name="Abouelleil A."/>
            <person name="Alvarado L."/>
            <person name="Arachchi H.M."/>
            <person name="Berlin A."/>
            <person name="Brown A."/>
            <person name="Chapman S.B."/>
            <person name="Chen Z."/>
            <person name="Dunbar C."/>
            <person name="Freedman E."/>
            <person name="Gearin G."/>
            <person name="Gellesch M."/>
            <person name="Goldberg J."/>
            <person name="Griggs A."/>
            <person name="Gujja S."/>
            <person name="Heiman D."/>
            <person name="Howarth C."/>
            <person name="Larson L."/>
            <person name="Lui A."/>
            <person name="MacDonald P.J.P."/>
            <person name="Mehta T."/>
            <person name="Montmayeur A."/>
            <person name="Murphy C."/>
            <person name="Neiman D."/>
            <person name="Pearson M."/>
            <person name="Priest M."/>
            <person name="Roberts A."/>
            <person name="Saif S."/>
            <person name="Shea T."/>
            <person name="Shenoy N."/>
            <person name="Sisk P."/>
            <person name="Stolte C."/>
            <person name="Sykes S."/>
            <person name="Yandava C."/>
            <person name="Wortman J."/>
            <person name="Nusbaum C."/>
            <person name="Birren B."/>
        </authorList>
    </citation>
    <scope>NUCLEOTIDE SEQUENCE</scope>
    <source>
        <strain evidence="4">R3-111a-1</strain>
    </source>
</reference>
<dbReference type="OrthoDB" id="5835829at2759"/>
<dbReference type="PANTHER" id="PTHR48043">
    <property type="entry name" value="EG:EG0003.4 PROTEIN-RELATED"/>
    <property type="match status" value="1"/>
</dbReference>
<dbReference type="Pfam" id="PF06722">
    <property type="entry name" value="EryCIII-like_C"/>
    <property type="match status" value="1"/>
</dbReference>
<evidence type="ECO:0000256" key="1">
    <source>
        <dbReference type="ARBA" id="ARBA00022676"/>
    </source>
</evidence>
<dbReference type="STRING" id="644352.J3P3M2"/>
<name>J3P3M2_GAET3</name>
<evidence type="ECO:0000313" key="6">
    <source>
        <dbReference type="Proteomes" id="UP000006039"/>
    </source>
</evidence>
<reference evidence="5" key="5">
    <citation type="submission" date="2018-04" db="UniProtKB">
        <authorList>
            <consortium name="EnsemblFungi"/>
        </authorList>
    </citation>
    <scope>IDENTIFICATION</scope>
    <source>
        <strain evidence="5">R3-111a-1</strain>
    </source>
</reference>
<dbReference type="Gene3D" id="3.40.50.2000">
    <property type="entry name" value="Glycogen Phosphorylase B"/>
    <property type="match status" value="2"/>
</dbReference>
<dbReference type="EnsemblFungi" id="EJT74266">
    <property type="protein sequence ID" value="EJT74266"/>
    <property type="gene ID" value="GGTG_08109"/>
</dbReference>
<dbReference type="HOGENOM" id="CLU_031484_0_0_1"/>
<evidence type="ECO:0000313" key="4">
    <source>
        <dbReference type="EMBL" id="EJT74266.1"/>
    </source>
</evidence>
<dbReference type="SUPFAM" id="SSF53756">
    <property type="entry name" value="UDP-Glycosyltransferase/glycogen phosphorylase"/>
    <property type="match status" value="1"/>
</dbReference>
<dbReference type="RefSeq" id="XP_009224210.1">
    <property type="nucleotide sequence ID" value="XM_009225946.1"/>
</dbReference>
<accession>J3P3M2</accession>
<dbReference type="Proteomes" id="UP000006039">
    <property type="component" value="Unassembled WGS sequence"/>
</dbReference>
<evidence type="ECO:0000256" key="2">
    <source>
        <dbReference type="ARBA" id="ARBA00022679"/>
    </source>
</evidence>
<evidence type="ECO:0000313" key="5">
    <source>
        <dbReference type="EnsemblFungi" id="EJT74266"/>
    </source>
</evidence>
<dbReference type="PANTHER" id="PTHR48043:SF145">
    <property type="entry name" value="FI06409P-RELATED"/>
    <property type="match status" value="1"/>
</dbReference>
<reference evidence="4" key="2">
    <citation type="submission" date="2010-07" db="EMBL/GenBank/DDBJ databases">
        <authorList>
            <consortium name="The Broad Institute Genome Sequencing Platform"/>
            <consortium name="Broad Institute Genome Sequencing Center for Infectious Disease"/>
            <person name="Ma L.-J."/>
            <person name="Dead R."/>
            <person name="Young S."/>
            <person name="Zeng Q."/>
            <person name="Koehrsen M."/>
            <person name="Alvarado L."/>
            <person name="Berlin A."/>
            <person name="Chapman S.B."/>
            <person name="Chen Z."/>
            <person name="Freedman E."/>
            <person name="Gellesch M."/>
            <person name="Goldberg J."/>
            <person name="Griggs A."/>
            <person name="Gujja S."/>
            <person name="Heilman E.R."/>
            <person name="Heiman D."/>
            <person name="Hepburn T."/>
            <person name="Howarth C."/>
            <person name="Jen D."/>
            <person name="Larson L."/>
            <person name="Mehta T."/>
            <person name="Neiman D."/>
            <person name="Pearson M."/>
            <person name="Roberts A."/>
            <person name="Saif S."/>
            <person name="Shea T."/>
            <person name="Shenoy N."/>
            <person name="Sisk P."/>
            <person name="Stolte C."/>
            <person name="Sykes S."/>
            <person name="Walk T."/>
            <person name="White J."/>
            <person name="Yandava C."/>
            <person name="Haas B."/>
            <person name="Nusbaum C."/>
            <person name="Birren B."/>
        </authorList>
    </citation>
    <scope>NUCLEOTIDE SEQUENCE</scope>
    <source>
        <strain evidence="4">R3-111a-1</strain>
    </source>
</reference>
<gene>
    <name evidence="5" type="primary">20348567</name>
    <name evidence="4" type="ORF">GGTG_08109</name>
</gene>
<dbReference type="GeneID" id="20348567"/>
<proteinExistence type="predicted"/>
<dbReference type="EMBL" id="GL385398">
    <property type="protein sequence ID" value="EJT74266.1"/>
    <property type="molecule type" value="Genomic_DNA"/>
</dbReference>
<evidence type="ECO:0000259" key="3">
    <source>
        <dbReference type="Pfam" id="PF06722"/>
    </source>
</evidence>
<dbReference type="InterPro" id="IPR010610">
    <property type="entry name" value="EryCIII-like_C"/>
</dbReference>
<keyword evidence="1" id="KW-0328">Glycosyltransferase</keyword>
<reference evidence="5" key="4">
    <citation type="journal article" date="2015" name="G3 (Bethesda)">
        <title>Genome sequences of three phytopathogenic species of the Magnaporthaceae family of fungi.</title>
        <authorList>
            <person name="Okagaki L.H."/>
            <person name="Nunes C.C."/>
            <person name="Sailsbery J."/>
            <person name="Clay B."/>
            <person name="Brown D."/>
            <person name="John T."/>
            <person name="Oh Y."/>
            <person name="Young N."/>
            <person name="Fitzgerald M."/>
            <person name="Haas B.J."/>
            <person name="Zeng Q."/>
            <person name="Young S."/>
            <person name="Adiconis X."/>
            <person name="Fan L."/>
            <person name="Levin J.Z."/>
            <person name="Mitchell T.K."/>
            <person name="Okubara P.A."/>
            <person name="Farman M.L."/>
            <person name="Kohn L.M."/>
            <person name="Birren B."/>
            <person name="Ma L.-J."/>
            <person name="Dean R.A."/>
        </authorList>
    </citation>
    <scope>NUCLEOTIDE SEQUENCE</scope>
    <source>
        <strain evidence="5">R3-111a-1</strain>
    </source>
</reference>
<dbReference type="InterPro" id="IPR050271">
    <property type="entry name" value="UDP-glycosyltransferase"/>
</dbReference>
<dbReference type="GO" id="GO:0008194">
    <property type="term" value="F:UDP-glycosyltransferase activity"/>
    <property type="evidence" value="ECO:0007669"/>
    <property type="project" value="TreeGrafter"/>
</dbReference>
<dbReference type="AlphaFoldDB" id="J3P3M2"/>
<protein>
    <recommendedName>
        <fullName evidence="3">Erythromycin biosynthesis protein CIII-like C-terminal domain-containing protein</fullName>
    </recommendedName>
</protein>
<dbReference type="VEuPathDB" id="FungiDB:GGTG_08109"/>
<reference evidence="6" key="1">
    <citation type="submission" date="2010-07" db="EMBL/GenBank/DDBJ databases">
        <title>The genome sequence of Gaeumannomyces graminis var. tritici strain R3-111a-1.</title>
        <authorList>
            <consortium name="The Broad Institute Genome Sequencing Platform"/>
            <person name="Ma L.-J."/>
            <person name="Dead R."/>
            <person name="Young S."/>
            <person name="Zeng Q."/>
            <person name="Koehrsen M."/>
            <person name="Alvarado L."/>
            <person name="Berlin A."/>
            <person name="Chapman S.B."/>
            <person name="Chen Z."/>
            <person name="Freedman E."/>
            <person name="Gellesch M."/>
            <person name="Goldberg J."/>
            <person name="Griggs A."/>
            <person name="Gujja S."/>
            <person name="Heilman E.R."/>
            <person name="Heiman D."/>
            <person name="Hepburn T."/>
            <person name="Howarth C."/>
            <person name="Jen D."/>
            <person name="Larson L."/>
            <person name="Mehta T."/>
            <person name="Neiman D."/>
            <person name="Pearson M."/>
            <person name="Roberts A."/>
            <person name="Saif S."/>
            <person name="Shea T."/>
            <person name="Shenoy N."/>
            <person name="Sisk P."/>
            <person name="Stolte C."/>
            <person name="Sykes S."/>
            <person name="Walk T."/>
            <person name="White J."/>
            <person name="Yandava C."/>
            <person name="Haas B."/>
            <person name="Nusbaum C."/>
            <person name="Birren B."/>
        </authorList>
    </citation>
    <scope>NUCLEOTIDE SEQUENCE [LARGE SCALE GENOMIC DNA]</scope>
    <source>
        <strain evidence="6">R3-111a-1</strain>
    </source>
</reference>
<sequence>MEPTDRPDKKVLFLTNAERGQSTVVLATSHALLTARGEDVEVHIASFADLAADVRKASDDALAAATSAALPIVFHVVRGASMAQSWQGVMASGGVGHNLTQMPRRWWDTPAKLRPIFRVMQPWDPESFLEIYQSLLDIIRDVGADLVVIDNVFPPALTACRFLGVRMMVLSPNTIKDFALQFQPGAAALWKFPCVGTAFPYPVPLHLIPLNIFLVLVIVYMAITDPHTKALAAAVEKHTQGARYTSLMNLGATKRLNFKVLVSNLPEIDFPLSFIPSHLVPCGPIIRPARPCAEASPDLATWIARGPTIYINLGTHVRYFGPQEPLRLAGALRMVLDRADSDQERKLGGLQVLWKLVKLKGVDGKFDFPLDEPGCDMHNVLGRYMDAGRVKIVEWVEPEPIAVLQEPNIVLAVHHGGANSFLEAVSAGVPHVVLGVWMDTYDFANRAEYLGIGIWGNKRSKPGCRPEELGPALVDVLMGPRSAQMKLKAAELARLCASNGGGREMAARTILDEIATLREVGEDKAEKKEHAD</sequence>